<feature type="active site" evidence="6">
    <location>
        <position position="55"/>
    </location>
</feature>
<protein>
    <recommendedName>
        <fullName evidence="2">protein-tyrosine-phosphatase</fullName>
        <ecNumber evidence="2">3.1.3.48</ecNumber>
    </recommendedName>
</protein>
<dbReference type="EC" id="3.1.3.48" evidence="2"/>
<evidence type="ECO:0000256" key="4">
    <source>
        <dbReference type="ARBA" id="ARBA00022912"/>
    </source>
</evidence>
<evidence type="ECO:0000256" key="3">
    <source>
        <dbReference type="ARBA" id="ARBA00022801"/>
    </source>
</evidence>
<feature type="active site" description="Proton donor" evidence="6">
    <location>
        <position position="155"/>
    </location>
</feature>
<dbReference type="RefSeq" id="WP_173500261.1">
    <property type="nucleotide sequence ID" value="NZ_JABSOD010000004.1"/>
</dbReference>
<evidence type="ECO:0000256" key="6">
    <source>
        <dbReference type="PIRSR" id="PIRSR617867-1"/>
    </source>
</evidence>
<proteinExistence type="inferred from homology"/>
<evidence type="ECO:0000256" key="1">
    <source>
        <dbReference type="ARBA" id="ARBA00011063"/>
    </source>
</evidence>
<dbReference type="InterPro" id="IPR017867">
    <property type="entry name" value="Tyr_phospatase_low_mol_wt"/>
</dbReference>
<keyword evidence="4" id="KW-0904">Protein phosphatase</keyword>
<dbReference type="Proteomes" id="UP000523161">
    <property type="component" value="Unassembled WGS sequence"/>
</dbReference>
<dbReference type="SUPFAM" id="SSF52788">
    <property type="entry name" value="Phosphotyrosine protein phosphatases I"/>
    <property type="match status" value="1"/>
</dbReference>
<dbReference type="InterPro" id="IPR036196">
    <property type="entry name" value="Ptyr_pPase_sf"/>
</dbReference>
<reference evidence="8 9" key="1">
    <citation type="submission" date="2020-06" db="EMBL/GenBank/DDBJ databases">
        <title>Rheinheimera sp. nov., a marine bacterium isolated from coastal.</title>
        <authorList>
            <person name="Yu Q."/>
            <person name="Qi Y."/>
            <person name="Pu J."/>
        </authorList>
    </citation>
    <scope>NUCLEOTIDE SEQUENCE [LARGE SCALE GENOMIC DNA]</scope>
    <source>
        <strain evidence="8 9">YQF-2</strain>
    </source>
</reference>
<dbReference type="InterPro" id="IPR023485">
    <property type="entry name" value="Ptyr_pPase"/>
</dbReference>
<dbReference type="GO" id="GO:0004725">
    <property type="term" value="F:protein tyrosine phosphatase activity"/>
    <property type="evidence" value="ECO:0007669"/>
    <property type="project" value="UniProtKB-EC"/>
</dbReference>
<evidence type="ECO:0000256" key="2">
    <source>
        <dbReference type="ARBA" id="ARBA00013064"/>
    </source>
</evidence>
<dbReference type="SMART" id="SM00226">
    <property type="entry name" value="LMWPc"/>
    <property type="match status" value="1"/>
</dbReference>
<evidence type="ECO:0000259" key="7">
    <source>
        <dbReference type="SMART" id="SM00226"/>
    </source>
</evidence>
<dbReference type="PANTHER" id="PTHR11717:SF31">
    <property type="entry name" value="LOW MOLECULAR WEIGHT PROTEIN-TYROSINE-PHOSPHATASE ETP-RELATED"/>
    <property type="match status" value="1"/>
</dbReference>
<dbReference type="Pfam" id="PF01451">
    <property type="entry name" value="LMWPc"/>
    <property type="match status" value="1"/>
</dbReference>
<dbReference type="EMBL" id="JABSOD010000004">
    <property type="protein sequence ID" value="NRQ42016.1"/>
    <property type="molecule type" value="Genomic_DNA"/>
</dbReference>
<feature type="active site" description="Nucleophile" evidence="6">
    <location>
        <position position="49"/>
    </location>
</feature>
<evidence type="ECO:0000313" key="9">
    <source>
        <dbReference type="Proteomes" id="UP000523161"/>
    </source>
</evidence>
<organism evidence="8 9">
    <name type="scientific">Rheinheimera lutimaris</name>
    <dbReference type="NCBI Taxonomy" id="2740584"/>
    <lineage>
        <taxon>Bacteria</taxon>
        <taxon>Pseudomonadati</taxon>
        <taxon>Pseudomonadota</taxon>
        <taxon>Gammaproteobacteria</taxon>
        <taxon>Chromatiales</taxon>
        <taxon>Chromatiaceae</taxon>
        <taxon>Rheinheimera</taxon>
    </lineage>
</organism>
<dbReference type="AlphaFoldDB" id="A0A7Y5EI78"/>
<comment type="catalytic activity">
    <reaction evidence="5">
        <text>O-phospho-L-tyrosyl-[protein] + H2O = L-tyrosyl-[protein] + phosphate</text>
        <dbReference type="Rhea" id="RHEA:10684"/>
        <dbReference type="Rhea" id="RHEA-COMP:10136"/>
        <dbReference type="Rhea" id="RHEA-COMP:20101"/>
        <dbReference type="ChEBI" id="CHEBI:15377"/>
        <dbReference type="ChEBI" id="CHEBI:43474"/>
        <dbReference type="ChEBI" id="CHEBI:46858"/>
        <dbReference type="ChEBI" id="CHEBI:61978"/>
        <dbReference type="EC" id="3.1.3.48"/>
    </reaction>
</comment>
<dbReference type="Gene3D" id="3.40.50.2300">
    <property type="match status" value="1"/>
</dbReference>
<keyword evidence="3" id="KW-0378">Hydrolase</keyword>
<comment type="similarity">
    <text evidence="1">Belongs to the low molecular weight phosphotyrosine protein phosphatase family.</text>
</comment>
<sequence length="188" mass="21129">MLLRRINQQYGSYRGLVRLLLANMRWRATNGQALRHPDWQQVKRLVFVCQGNICRSPYAHYLALQHTKDVASLGYATATGQPAYPLAIKVAKSRGIDLSAHRTTDISDFNFAKGDLLLVMEDRHLAKVQQKALQHQAQVALLGLWASPAAALLYDPHSLSEPYFHSCYQRIESAVSALVSEFLQAQRG</sequence>
<dbReference type="PANTHER" id="PTHR11717">
    <property type="entry name" value="LOW MOLECULAR WEIGHT PROTEIN TYROSINE PHOSPHATASE"/>
    <property type="match status" value="1"/>
</dbReference>
<comment type="caution">
    <text evidence="8">The sequence shown here is derived from an EMBL/GenBank/DDBJ whole genome shotgun (WGS) entry which is preliminary data.</text>
</comment>
<accession>A0A7Y5EI78</accession>
<feature type="domain" description="Phosphotyrosine protein phosphatase I" evidence="7">
    <location>
        <begin position="43"/>
        <end position="181"/>
    </location>
</feature>
<gene>
    <name evidence="8" type="ORF">HRH59_05460</name>
</gene>
<name>A0A7Y5EI78_9GAMM</name>
<evidence type="ECO:0000256" key="5">
    <source>
        <dbReference type="ARBA" id="ARBA00051722"/>
    </source>
</evidence>
<dbReference type="InterPro" id="IPR050438">
    <property type="entry name" value="LMW_PTPase"/>
</dbReference>
<evidence type="ECO:0000313" key="8">
    <source>
        <dbReference type="EMBL" id="NRQ42016.1"/>
    </source>
</evidence>
<dbReference type="PRINTS" id="PR00719">
    <property type="entry name" value="LMWPTPASE"/>
</dbReference>
<keyword evidence="9" id="KW-1185">Reference proteome</keyword>